<dbReference type="Gene3D" id="2.40.50.40">
    <property type="match status" value="1"/>
</dbReference>
<feature type="compositionally biased region" description="Low complexity" evidence="1">
    <location>
        <begin position="147"/>
        <end position="156"/>
    </location>
</feature>
<evidence type="ECO:0008006" key="4">
    <source>
        <dbReference type="Google" id="ProtNLM"/>
    </source>
</evidence>
<dbReference type="STRING" id="933084.A0A067PW80"/>
<feature type="compositionally biased region" description="Basic and acidic residues" evidence="1">
    <location>
        <begin position="878"/>
        <end position="902"/>
    </location>
</feature>
<dbReference type="InParanoid" id="A0A067PW80"/>
<feature type="compositionally biased region" description="Acidic residues" evidence="1">
    <location>
        <begin position="1308"/>
        <end position="1322"/>
    </location>
</feature>
<feature type="compositionally biased region" description="Acidic residues" evidence="1">
    <location>
        <begin position="260"/>
        <end position="273"/>
    </location>
</feature>
<dbReference type="CDD" id="cd00024">
    <property type="entry name" value="CD_CSD"/>
    <property type="match status" value="1"/>
</dbReference>
<dbReference type="OrthoDB" id="3647690at2759"/>
<feature type="region of interest" description="Disordered" evidence="1">
    <location>
        <begin position="1"/>
        <end position="26"/>
    </location>
</feature>
<protein>
    <recommendedName>
        <fullName evidence="4">Chromo domain-containing protein</fullName>
    </recommendedName>
</protein>
<feature type="compositionally biased region" description="Low complexity" evidence="1">
    <location>
        <begin position="100"/>
        <end position="129"/>
    </location>
</feature>
<feature type="compositionally biased region" description="Acidic residues" evidence="1">
    <location>
        <begin position="610"/>
        <end position="636"/>
    </location>
</feature>
<feature type="region of interest" description="Disordered" evidence="1">
    <location>
        <begin position="78"/>
        <end position="446"/>
    </location>
</feature>
<evidence type="ECO:0000313" key="2">
    <source>
        <dbReference type="EMBL" id="KDQ55532.1"/>
    </source>
</evidence>
<feature type="compositionally biased region" description="Acidic residues" evidence="1">
    <location>
        <begin position="1338"/>
        <end position="1355"/>
    </location>
</feature>
<evidence type="ECO:0000313" key="3">
    <source>
        <dbReference type="Proteomes" id="UP000027265"/>
    </source>
</evidence>
<evidence type="ECO:0000256" key="1">
    <source>
        <dbReference type="SAM" id="MobiDB-lite"/>
    </source>
</evidence>
<feature type="compositionally biased region" description="Acidic residues" evidence="1">
    <location>
        <begin position="580"/>
        <end position="602"/>
    </location>
</feature>
<feature type="compositionally biased region" description="Acidic residues" evidence="1">
    <location>
        <begin position="532"/>
        <end position="561"/>
    </location>
</feature>
<feature type="compositionally biased region" description="Polar residues" evidence="1">
    <location>
        <begin position="682"/>
        <end position="695"/>
    </location>
</feature>
<feature type="compositionally biased region" description="Polar residues" evidence="1">
    <location>
        <begin position="10"/>
        <end position="21"/>
    </location>
</feature>
<feature type="compositionally biased region" description="Basic and acidic residues" evidence="1">
    <location>
        <begin position="826"/>
        <end position="836"/>
    </location>
</feature>
<feature type="compositionally biased region" description="Acidic residues" evidence="1">
    <location>
        <begin position="1381"/>
        <end position="1395"/>
    </location>
</feature>
<feature type="compositionally biased region" description="Low complexity" evidence="1">
    <location>
        <begin position="1429"/>
        <end position="1441"/>
    </location>
</feature>
<feature type="compositionally biased region" description="Basic and acidic residues" evidence="1">
    <location>
        <begin position="970"/>
        <end position="979"/>
    </location>
</feature>
<reference evidence="3" key="1">
    <citation type="journal article" date="2014" name="Proc. Natl. Acad. Sci. U.S.A.">
        <title>Extensive sampling of basidiomycete genomes demonstrates inadequacy of the white-rot/brown-rot paradigm for wood decay fungi.</title>
        <authorList>
            <person name="Riley R."/>
            <person name="Salamov A.A."/>
            <person name="Brown D.W."/>
            <person name="Nagy L.G."/>
            <person name="Floudas D."/>
            <person name="Held B.W."/>
            <person name="Levasseur A."/>
            <person name="Lombard V."/>
            <person name="Morin E."/>
            <person name="Otillar R."/>
            <person name="Lindquist E.A."/>
            <person name="Sun H."/>
            <person name="LaButti K.M."/>
            <person name="Schmutz J."/>
            <person name="Jabbour D."/>
            <person name="Luo H."/>
            <person name="Baker S.E."/>
            <person name="Pisabarro A.G."/>
            <person name="Walton J.D."/>
            <person name="Blanchette R.A."/>
            <person name="Henrissat B."/>
            <person name="Martin F."/>
            <person name="Cullen D."/>
            <person name="Hibbett D.S."/>
            <person name="Grigoriev I.V."/>
        </authorList>
    </citation>
    <scope>NUCLEOTIDE SEQUENCE [LARGE SCALE GENOMIC DNA]</scope>
    <source>
        <strain evidence="3">MUCL 33604</strain>
    </source>
</reference>
<accession>A0A067PW80</accession>
<feature type="compositionally biased region" description="Low complexity" evidence="1">
    <location>
        <begin position="920"/>
        <end position="932"/>
    </location>
</feature>
<feature type="compositionally biased region" description="Basic and acidic residues" evidence="1">
    <location>
        <begin position="936"/>
        <end position="952"/>
    </location>
</feature>
<feature type="compositionally biased region" description="Acidic residues" evidence="1">
    <location>
        <begin position="980"/>
        <end position="998"/>
    </location>
</feature>
<feature type="compositionally biased region" description="Basic and acidic residues" evidence="1">
    <location>
        <begin position="738"/>
        <end position="752"/>
    </location>
</feature>
<feature type="region of interest" description="Disordered" evidence="1">
    <location>
        <begin position="1289"/>
        <end position="1472"/>
    </location>
</feature>
<dbReference type="EMBL" id="KL197725">
    <property type="protein sequence ID" value="KDQ55532.1"/>
    <property type="molecule type" value="Genomic_DNA"/>
</dbReference>
<gene>
    <name evidence="2" type="ORF">JAAARDRAFT_37546</name>
</gene>
<feature type="compositionally biased region" description="Basic and acidic residues" evidence="1">
    <location>
        <begin position="478"/>
        <end position="490"/>
    </location>
</feature>
<feature type="region of interest" description="Disordered" evidence="1">
    <location>
        <begin position="813"/>
        <end position="1049"/>
    </location>
</feature>
<proteinExistence type="predicted"/>
<feature type="compositionally biased region" description="Low complexity" evidence="1">
    <location>
        <begin position="165"/>
        <end position="174"/>
    </location>
</feature>
<dbReference type="Proteomes" id="UP000027265">
    <property type="component" value="Unassembled WGS sequence"/>
</dbReference>
<feature type="compositionally biased region" description="Low complexity" evidence="1">
    <location>
        <begin position="335"/>
        <end position="346"/>
    </location>
</feature>
<dbReference type="HOGENOM" id="CLU_247825_0_0_1"/>
<feature type="compositionally biased region" description="Basic and acidic residues" evidence="1">
    <location>
        <begin position="1450"/>
        <end position="1463"/>
    </location>
</feature>
<feature type="region of interest" description="Disordered" evidence="1">
    <location>
        <begin position="478"/>
        <end position="801"/>
    </location>
</feature>
<sequence>MPKDDDETSSVELSDFQTQFVPQEDDEETLWEVEEITAEKPTQYKVKWAGLDPATGKRWPQSWVPKHDCTNILVEEWKKKKALKKKRESDRRNSKATTKSRQSNASRRSASTATTSTRTTRQSRAQATAPTLSPTLSPIRHSPPKPIASTSTTKPSITKKRPRVSTSTSATSKAAKPKTQREIEEEALGVDEAHDEFWAEKPRPRKKRKLEVEIAHPPEIALLPPDEDYDFQTPEMESIQDPSYEVVTKKKFGKKLVRDEEMDEGEDDDEVEEIMVKRSRRSGRTTLSPVKEKEKPGPSSKGKGKARPPADEDSEEESAVPITKVGPPQRTNRTSDQSKSSKPSGSRTNVPSTKAATLPSKTPAPRPPISVSSSKPKRKDKDAAKRRKGISDDASDSSEDSARELLYGTTKRRGDMSAKRRVSGSSGRRPSDIAVGRLVKKDSSRDLKSRFAPTSSLAVVPVITVVKGKGKGKLIPRDAISESLKDSLRQEEEETTQELLRPPLISPAASGGEEDQAEEGEDYEGGRADGNCGDEEVQGEQEDEVMDDEEDEREEVEEELEAGARLGDDEELEFQQVGGDFEDGMVVEFNVDGDGDDDDEHEHEEHLFDGEEAYENEDLGEEGQEEVDQDQEDDHDENQPPEPQFELQPSRRRAIRSIIPPPTPFVRHTRLLPRDSFAVVPATQSTPSNSRSQIPVPQFSHIFDTPPPETPPSNGRLMARTNSMVAKMKPRQPPPPRFEPRHKEANLNDHRSKPLKSVPSMSPSVFQPIIRHRRDEVEEEEDVEPPMSSIEQFSSPLKGRKSDIEFEKEVRARGEEMAANAVTKRRSLEGGSRRALSEIVSTQSELNGPAHGTGRPLRHSGRISDQISSFTRSHSHSHSQELRAEMEAEERRDSDDILREMEDAYVDYSSGAVADRDPTSVVVVSQEQQQQVNVFRDPDGRDGQVESQETDRSAPPGEGQGNGVLLGSDDDLHGRRGVDENDEDPVDENGEGVVDENVDPGAKSITAREAVAVNGDEETLELPPTASGPDTQSQPRLLEGQTAEQDTSEEDVRAQLSSALQLLHIKSGEIARLQGVLQVSRVEIDANRGGMAVDHEIEMRKLEEEWEAKKQTMMAELEKEWNERVRSHEDEYTSKMGALAEQERLLDEKERMWEEERVSLIWGKEEAEKDREIFREQYTLASSFVSSTQNENVDLSKRVQIAESQVTDGLVMIRSTYQARITKLEEEVKKGKDAIRLLSERERRLVLEDVARKAGEWEAMRIEVERLEEIVKELEEEIAGLGEKVEEERLEGERWRKLAKGKGKAVEEDPDEEEDPDGEGEFALDVTAILQGEGMGSDSEEDGDFVPDDGIESGEESPSASESEGGSGDEDGDGNGSGDWEYGEEDAEGEVEVGEEFLTTRALQDAAGHGDDFNHSQGPSGSRQDAHDSSSPQYLSSPKSQDVGDSQDCDSGHTHSTTARDKVGGSAEENGDEKVYMCKWTVDGASKSCTALLKSPQELREHFLDKHRDEDVGQLNGLD</sequence>
<feature type="compositionally biased region" description="Acidic residues" evidence="1">
    <location>
        <begin position="512"/>
        <end position="523"/>
    </location>
</feature>
<keyword evidence="3" id="KW-1185">Reference proteome</keyword>
<organism evidence="2 3">
    <name type="scientific">Jaapia argillacea MUCL 33604</name>
    <dbReference type="NCBI Taxonomy" id="933084"/>
    <lineage>
        <taxon>Eukaryota</taxon>
        <taxon>Fungi</taxon>
        <taxon>Dikarya</taxon>
        <taxon>Basidiomycota</taxon>
        <taxon>Agaricomycotina</taxon>
        <taxon>Agaricomycetes</taxon>
        <taxon>Agaricomycetidae</taxon>
        <taxon>Jaapiales</taxon>
        <taxon>Jaapiaceae</taxon>
        <taxon>Jaapia</taxon>
    </lineage>
</organism>
<feature type="compositionally biased region" description="Basic and acidic residues" evidence="1">
    <location>
        <begin position="191"/>
        <end position="202"/>
    </location>
</feature>
<name>A0A067PW80_9AGAM</name>